<reference evidence="15" key="2">
    <citation type="submission" date="2022-06" db="UniProtKB">
        <authorList>
            <consortium name="EnsemblMetazoa"/>
        </authorList>
    </citation>
    <scope>IDENTIFICATION</scope>
    <source>
        <strain evidence="15">PS312</strain>
    </source>
</reference>
<comment type="subcellular location">
    <subcellularLocation>
        <location evidence="13">Peroxisome membrane</location>
    </subcellularLocation>
</comment>
<dbReference type="GO" id="GO:0000398">
    <property type="term" value="P:mRNA splicing, via spliceosome"/>
    <property type="evidence" value="ECO:0007669"/>
    <property type="project" value="InterPro"/>
</dbReference>
<dbReference type="GO" id="GO:0005778">
    <property type="term" value="C:peroxisomal membrane"/>
    <property type="evidence" value="ECO:0000318"/>
    <property type="project" value="GO_Central"/>
</dbReference>
<name>A0A2A6B3H1_PRIPA</name>
<keyword evidence="3" id="KW-0813">Transport</keyword>
<evidence type="ECO:0000256" key="6">
    <source>
        <dbReference type="ARBA" id="ARBA00022927"/>
    </source>
</evidence>
<dbReference type="CDD" id="cd01723">
    <property type="entry name" value="LSm4"/>
    <property type="match status" value="1"/>
</dbReference>
<keyword evidence="8" id="KW-0811">Translocation</keyword>
<sequence length="510" mass="56141">MVLPLSLLRTAQNHPMLVELKNGETYNGHLQSCDTWMNIHLRDVIFTSKDGERFYKMPEVYVRGSTIKYLRIPETVVDMVKNEVQEVRRHQKDMHKQKKSYAEDEEVSPTEVDNQIAVGVEVETPAVVEDEADIIKLFAPPPPPPQGTAGPSSSMSVPPPLPPRPSDHSMGTMQQQAYGGYGNGMYGGGYGQFGGGMYGGNYGIGGYGGMGGYGGGYGGYSGGGYGMNPGMDGNFSRIAEESSRDTFRSIESVVNAVNAVANMLSSTHNAVYSSFRAVIGVVEQFGLLKGQFTSLLASFWIFKMIHRIWRYLLVMLRLKPANYASSEELAWSQANIPLGTDMLAGHSTAGPSMNWPAAMFWLVALGGPYLIYKSITSMVAEAEKKRQWAVGTGSHYSAVTLFDFQGSSDQELSFMANESLRVAPKEEQPRMRGWLLASSKEGDRIGLVPINYVRIISRQSTSPPPTAESTSLDNLNRAFHSGMTPHRTVSPRNQSISHEFRKSWEENNLE</sequence>
<keyword evidence="2" id="KW-0728">SH3 domain</keyword>
<keyword evidence="4" id="KW-0812">Transmembrane</keyword>
<evidence type="ECO:0000313" key="15">
    <source>
        <dbReference type="EnsemblMetazoa" id="PPA23436.1"/>
    </source>
</evidence>
<dbReference type="Pfam" id="PF14604">
    <property type="entry name" value="SH3_9"/>
    <property type="match status" value="1"/>
</dbReference>
<dbReference type="PROSITE" id="PS50002">
    <property type="entry name" value="SH3"/>
    <property type="match status" value="1"/>
</dbReference>
<dbReference type="InterPro" id="IPR034101">
    <property type="entry name" value="Lsm4"/>
</dbReference>
<accession>A0A2A6B3H1</accession>
<evidence type="ECO:0000256" key="5">
    <source>
        <dbReference type="ARBA" id="ARBA00022728"/>
    </source>
</evidence>
<dbReference type="AlphaFoldDB" id="A0A2A6B3H1"/>
<feature type="region of interest" description="Disordered" evidence="14">
    <location>
        <begin position="477"/>
        <end position="510"/>
    </location>
</feature>
<dbReference type="Gene3D" id="2.30.30.100">
    <property type="match status" value="1"/>
</dbReference>
<dbReference type="EnsemblMetazoa" id="PPA23436.1">
    <property type="protein sequence ID" value="PPA23436.1"/>
    <property type="gene ID" value="WBGene00112990"/>
</dbReference>
<evidence type="ECO:0000256" key="13">
    <source>
        <dbReference type="ARBA" id="ARBA00046271"/>
    </source>
</evidence>
<evidence type="ECO:0000256" key="8">
    <source>
        <dbReference type="ARBA" id="ARBA00023010"/>
    </source>
</evidence>
<gene>
    <name evidence="15" type="primary">WBGene00112990</name>
</gene>
<evidence type="ECO:0000256" key="12">
    <source>
        <dbReference type="ARBA" id="ARBA00034535"/>
    </source>
</evidence>
<dbReference type="InterPro" id="IPR035463">
    <property type="entry name" value="Pex13"/>
</dbReference>
<dbReference type="Pfam" id="PF01423">
    <property type="entry name" value="LSM"/>
    <property type="match status" value="1"/>
</dbReference>
<keyword evidence="5" id="KW-0747">Spliceosome</keyword>
<keyword evidence="10" id="KW-0576">Peroxisome</keyword>
<dbReference type="PANTHER" id="PTHR19332:SF1">
    <property type="entry name" value="PEROXISOMAL MEMBRANE PROTEIN PEX13"/>
    <property type="match status" value="1"/>
</dbReference>
<dbReference type="GO" id="GO:0005681">
    <property type="term" value="C:spliceosomal complex"/>
    <property type="evidence" value="ECO:0007669"/>
    <property type="project" value="UniProtKB-KW"/>
</dbReference>
<dbReference type="Proteomes" id="UP000005239">
    <property type="component" value="Unassembled WGS sequence"/>
</dbReference>
<dbReference type="Pfam" id="PF04088">
    <property type="entry name" value="Peroxin-13_N"/>
    <property type="match status" value="1"/>
</dbReference>
<evidence type="ECO:0000256" key="7">
    <source>
        <dbReference type="ARBA" id="ARBA00022989"/>
    </source>
</evidence>
<comment type="similarity">
    <text evidence="1">Belongs to the peroxin-13 family.</text>
</comment>
<organism evidence="15 16">
    <name type="scientific">Pristionchus pacificus</name>
    <name type="common">Parasitic nematode worm</name>
    <dbReference type="NCBI Taxonomy" id="54126"/>
    <lineage>
        <taxon>Eukaryota</taxon>
        <taxon>Metazoa</taxon>
        <taxon>Ecdysozoa</taxon>
        <taxon>Nematoda</taxon>
        <taxon>Chromadorea</taxon>
        <taxon>Rhabditida</taxon>
        <taxon>Rhabditina</taxon>
        <taxon>Diplogasteromorpha</taxon>
        <taxon>Diplogasteroidea</taxon>
        <taxon>Neodiplogasteridae</taxon>
        <taxon>Pristionchus</taxon>
    </lineage>
</organism>
<dbReference type="PROSITE" id="PS52002">
    <property type="entry name" value="SM"/>
    <property type="match status" value="1"/>
</dbReference>
<dbReference type="InterPro" id="IPR001163">
    <property type="entry name" value="Sm_dom_euk/arc"/>
</dbReference>
<evidence type="ECO:0000256" key="11">
    <source>
        <dbReference type="ARBA" id="ARBA00029693"/>
    </source>
</evidence>
<keyword evidence="16" id="KW-1185">Reference proteome</keyword>
<keyword evidence="5" id="KW-0507">mRNA processing</keyword>
<evidence type="ECO:0000256" key="9">
    <source>
        <dbReference type="ARBA" id="ARBA00023136"/>
    </source>
</evidence>
<accession>A0A8R1YF34</accession>
<proteinExistence type="inferred from homology"/>
<dbReference type="InterPro" id="IPR010920">
    <property type="entry name" value="LSM_dom_sf"/>
</dbReference>
<dbReference type="GO" id="GO:0016560">
    <property type="term" value="P:protein import into peroxisome matrix, docking"/>
    <property type="evidence" value="ECO:0000318"/>
    <property type="project" value="GO_Central"/>
</dbReference>
<keyword evidence="9" id="KW-0472">Membrane</keyword>
<dbReference type="GO" id="GO:0003723">
    <property type="term" value="F:RNA binding"/>
    <property type="evidence" value="ECO:0007669"/>
    <property type="project" value="InterPro"/>
</dbReference>
<dbReference type="SMART" id="SM00326">
    <property type="entry name" value="SH3"/>
    <property type="match status" value="1"/>
</dbReference>
<dbReference type="SMART" id="SM00651">
    <property type="entry name" value="Sm"/>
    <property type="match status" value="1"/>
</dbReference>
<evidence type="ECO:0000256" key="3">
    <source>
        <dbReference type="ARBA" id="ARBA00022448"/>
    </source>
</evidence>
<evidence type="ECO:0000256" key="1">
    <source>
        <dbReference type="ARBA" id="ARBA00006033"/>
    </source>
</evidence>
<dbReference type="SUPFAM" id="SSF50044">
    <property type="entry name" value="SH3-domain"/>
    <property type="match status" value="1"/>
</dbReference>
<dbReference type="FunFam" id="2.30.30.100:FF:000087">
    <property type="entry name" value="U6 snRNA-associated Sm-like protein LSm4"/>
    <property type="match status" value="1"/>
</dbReference>
<dbReference type="InterPro" id="IPR001452">
    <property type="entry name" value="SH3_domain"/>
</dbReference>
<feature type="region of interest" description="Disordered" evidence="14">
    <location>
        <begin position="136"/>
        <end position="176"/>
    </location>
</feature>
<keyword evidence="6" id="KW-0653">Protein transport</keyword>
<evidence type="ECO:0000256" key="2">
    <source>
        <dbReference type="ARBA" id="ARBA00022443"/>
    </source>
</evidence>
<keyword evidence="5" id="KW-0508">mRNA splicing</keyword>
<protein>
    <recommendedName>
        <fullName evidence="12">Peroxisomal membrane protein PEX13</fullName>
    </recommendedName>
    <alternativeName>
        <fullName evidence="11">Peroxin-13</fullName>
    </alternativeName>
</protein>
<dbReference type="PANTHER" id="PTHR19332">
    <property type="entry name" value="PEROXISOMAL MEMBRANE PROTEIN PEX13"/>
    <property type="match status" value="1"/>
</dbReference>
<reference evidence="16" key="1">
    <citation type="journal article" date="2008" name="Nat. Genet.">
        <title>The Pristionchus pacificus genome provides a unique perspective on nematode lifestyle and parasitism.</title>
        <authorList>
            <person name="Dieterich C."/>
            <person name="Clifton S.W."/>
            <person name="Schuster L.N."/>
            <person name="Chinwalla A."/>
            <person name="Delehaunty K."/>
            <person name="Dinkelacker I."/>
            <person name="Fulton L."/>
            <person name="Fulton R."/>
            <person name="Godfrey J."/>
            <person name="Minx P."/>
            <person name="Mitreva M."/>
            <person name="Roeseler W."/>
            <person name="Tian H."/>
            <person name="Witte H."/>
            <person name="Yang S.P."/>
            <person name="Wilson R.K."/>
            <person name="Sommer R.J."/>
        </authorList>
    </citation>
    <scope>NUCLEOTIDE SEQUENCE [LARGE SCALE GENOMIC DNA]</scope>
    <source>
        <strain evidence="16">PS312</strain>
    </source>
</reference>
<dbReference type="Gene3D" id="2.30.30.40">
    <property type="entry name" value="SH3 Domains"/>
    <property type="match status" value="1"/>
</dbReference>
<feature type="compositionally biased region" description="Basic and acidic residues" evidence="14">
    <location>
        <begin position="498"/>
        <end position="510"/>
    </location>
</feature>
<dbReference type="InterPro" id="IPR036028">
    <property type="entry name" value="SH3-like_dom_sf"/>
</dbReference>
<feature type="compositionally biased region" description="Basic residues" evidence="14">
    <location>
        <begin position="89"/>
        <end position="99"/>
    </location>
</feature>
<evidence type="ECO:0000256" key="14">
    <source>
        <dbReference type="SAM" id="MobiDB-lite"/>
    </source>
</evidence>
<dbReference type="SUPFAM" id="SSF50182">
    <property type="entry name" value="Sm-like ribonucleoproteins"/>
    <property type="match status" value="1"/>
</dbReference>
<keyword evidence="7" id="KW-1133">Transmembrane helix</keyword>
<dbReference type="InterPro" id="IPR047575">
    <property type="entry name" value="Sm"/>
</dbReference>
<feature type="region of interest" description="Disordered" evidence="14">
    <location>
        <begin position="88"/>
        <end position="110"/>
    </location>
</feature>
<dbReference type="InterPro" id="IPR007223">
    <property type="entry name" value="Peroxin-13_N"/>
</dbReference>
<dbReference type="GO" id="GO:1990429">
    <property type="term" value="C:peroxisomal importomer complex"/>
    <property type="evidence" value="ECO:0000318"/>
    <property type="project" value="GO_Central"/>
</dbReference>
<evidence type="ECO:0000256" key="10">
    <source>
        <dbReference type="ARBA" id="ARBA00023140"/>
    </source>
</evidence>
<dbReference type="GO" id="GO:0000956">
    <property type="term" value="P:nuclear-transcribed mRNA catabolic process"/>
    <property type="evidence" value="ECO:0007669"/>
    <property type="project" value="InterPro"/>
</dbReference>
<evidence type="ECO:0000313" key="16">
    <source>
        <dbReference type="Proteomes" id="UP000005239"/>
    </source>
</evidence>
<dbReference type="CDD" id="cd11864">
    <property type="entry name" value="SH3_PEX13_eumet"/>
    <property type="match status" value="1"/>
</dbReference>
<evidence type="ECO:0000256" key="4">
    <source>
        <dbReference type="ARBA" id="ARBA00022692"/>
    </source>
</evidence>